<dbReference type="Pfam" id="PF00270">
    <property type="entry name" value="DEAD"/>
    <property type="match status" value="1"/>
</dbReference>
<dbReference type="GO" id="GO:0005524">
    <property type="term" value="F:ATP binding"/>
    <property type="evidence" value="ECO:0007669"/>
    <property type="project" value="UniProtKB-KW"/>
</dbReference>
<dbReference type="Pfam" id="PF00271">
    <property type="entry name" value="Helicase_C"/>
    <property type="match status" value="1"/>
</dbReference>
<sequence>MTWLESLVSRALNDPYLSDLTRKLELKYAYIFLYQRDDIDLTDKEFNDVLRFADILSRSNEAVGRNKAYKIISLLYDSYKDDPQYQYQYLANSILTKLGNFASLNIAVKNNMDVDTVESMLEKEIKKIYQKVPYSDYVFTDPQYRLFEAMKDSNHFSFSGPTSFGKSFIMDAFIQYIINEKHGGENIVILVPTRALINQVTARLKKSINRERYRVLAHPIVPAIYKDRGLKYVFVFTPERLISYLGEKENPVINYMFVDEAQKIIAEKDSRAPLYYHAILLAERKSIKLYFASPNIPNADIFLQLFEKSLDEKMVIKESPVAQNRFYIDFVKHEGRMFTETGDDIIFKDLGKKEERYATKMLVKLGHNCKNIIYCNTVADTIDFARGFSSQLPDKQDERINSLIELIKTYIHRDYFLIDCLQKGVAFHFGRLPQRIRERIEKLFEEKVIDYIFCTSTLLEGVNLPAKNIFIFSNAIGNTKFSDIDFWNLAGRAGRLSKELSGNIICVRLEDKRNRWDNPTKDLRVVRTREIDAVHPLVIKGQKNFYKNLEKSLEFKDFTKTNYSNSEKEVWDHYANIVFTHQATKTDSILMSNFLKKNENGKRILDKIERDNHIPTYIMEQCSNIKIAYQNDIWNSVKEGEKAFPNEVNVDTCYEVLEKMYNFYNWGDEESKGRKPMVRQKSRLHYFAVLMYTWMKSTPLNMMITNVINYYKRKGEIWDQNGYIPFDSHNKVHINMVINDLISDIDNILRFKIKNYILNFYLIVAEKNGKKAAGPNWAEYLEYGTMDKDTIELQNIGLPRHLAVLIKNEYMEYLMFEDEALVEINMEELLSHIDDEKYKEELTELKEILE</sequence>
<reference evidence="7 8" key="1">
    <citation type="submission" date="2018-08" db="EMBL/GenBank/DDBJ databases">
        <title>A genome reference for cultivated species of the human gut microbiota.</title>
        <authorList>
            <person name="Zou Y."/>
            <person name="Xue W."/>
            <person name="Luo G."/>
        </authorList>
    </citation>
    <scope>NUCLEOTIDE SEQUENCE [LARGE SCALE GENOMIC DNA]</scope>
    <source>
        <strain evidence="7 8">AF04-15</strain>
    </source>
</reference>
<dbReference type="EMBL" id="QSBM01000006">
    <property type="protein sequence ID" value="RGX29898.1"/>
    <property type="molecule type" value="Genomic_DNA"/>
</dbReference>
<dbReference type="GO" id="GO:0004386">
    <property type="term" value="F:helicase activity"/>
    <property type="evidence" value="ECO:0007669"/>
    <property type="project" value="UniProtKB-KW"/>
</dbReference>
<dbReference type="RefSeq" id="WP_117777317.1">
    <property type="nucleotide sequence ID" value="NZ_QSBM01000006.1"/>
</dbReference>
<keyword evidence="4" id="KW-0067">ATP-binding</keyword>
<dbReference type="InterPro" id="IPR011545">
    <property type="entry name" value="DEAD/DEAH_box_helicase_dom"/>
</dbReference>
<comment type="caution">
    <text evidence="7">The sequence shown here is derived from an EMBL/GenBank/DDBJ whole genome shotgun (WGS) entry which is preliminary data.</text>
</comment>
<dbReference type="InterPro" id="IPR050474">
    <property type="entry name" value="Hel308_SKI2-like"/>
</dbReference>
<name>A0A413FGK8_9FIRM</name>
<dbReference type="PROSITE" id="PS51194">
    <property type="entry name" value="HELICASE_CTER"/>
    <property type="match status" value="1"/>
</dbReference>
<keyword evidence="1" id="KW-0547">Nucleotide-binding</keyword>
<dbReference type="GO" id="GO:0003676">
    <property type="term" value="F:nucleic acid binding"/>
    <property type="evidence" value="ECO:0007669"/>
    <property type="project" value="InterPro"/>
</dbReference>
<proteinExistence type="predicted"/>
<dbReference type="SMART" id="SM00490">
    <property type="entry name" value="HELICc"/>
    <property type="match status" value="1"/>
</dbReference>
<dbReference type="PROSITE" id="PS51192">
    <property type="entry name" value="HELICASE_ATP_BIND_1"/>
    <property type="match status" value="1"/>
</dbReference>
<feature type="domain" description="Helicase ATP-binding" evidence="5">
    <location>
        <begin position="147"/>
        <end position="313"/>
    </location>
</feature>
<evidence type="ECO:0000256" key="1">
    <source>
        <dbReference type="ARBA" id="ARBA00022741"/>
    </source>
</evidence>
<dbReference type="GO" id="GO:0016787">
    <property type="term" value="F:hydrolase activity"/>
    <property type="evidence" value="ECO:0007669"/>
    <property type="project" value="UniProtKB-KW"/>
</dbReference>
<evidence type="ECO:0000259" key="6">
    <source>
        <dbReference type="PROSITE" id="PS51194"/>
    </source>
</evidence>
<evidence type="ECO:0000313" key="7">
    <source>
        <dbReference type="EMBL" id="RGX29898.1"/>
    </source>
</evidence>
<evidence type="ECO:0000256" key="3">
    <source>
        <dbReference type="ARBA" id="ARBA00022806"/>
    </source>
</evidence>
<organism evidence="7 8">
    <name type="scientific">Enterocloster asparagiformis</name>
    <dbReference type="NCBI Taxonomy" id="333367"/>
    <lineage>
        <taxon>Bacteria</taxon>
        <taxon>Bacillati</taxon>
        <taxon>Bacillota</taxon>
        <taxon>Clostridia</taxon>
        <taxon>Lachnospirales</taxon>
        <taxon>Lachnospiraceae</taxon>
        <taxon>Enterocloster</taxon>
    </lineage>
</organism>
<dbReference type="InterPro" id="IPR001650">
    <property type="entry name" value="Helicase_C-like"/>
</dbReference>
<dbReference type="SMART" id="SM00487">
    <property type="entry name" value="DEXDc"/>
    <property type="match status" value="1"/>
</dbReference>
<dbReference type="SUPFAM" id="SSF52540">
    <property type="entry name" value="P-loop containing nucleoside triphosphate hydrolases"/>
    <property type="match status" value="2"/>
</dbReference>
<dbReference type="OrthoDB" id="9815222at2"/>
<keyword evidence="3 7" id="KW-0347">Helicase</keyword>
<dbReference type="InterPro" id="IPR014001">
    <property type="entry name" value="Helicase_ATP-bd"/>
</dbReference>
<dbReference type="AlphaFoldDB" id="A0A413FGK8"/>
<keyword evidence="2" id="KW-0378">Hydrolase</keyword>
<dbReference type="PANTHER" id="PTHR47961">
    <property type="entry name" value="DNA POLYMERASE THETA, PUTATIVE (AFU_ORTHOLOGUE AFUA_1G05260)-RELATED"/>
    <property type="match status" value="1"/>
</dbReference>
<evidence type="ECO:0000256" key="4">
    <source>
        <dbReference type="ARBA" id="ARBA00022840"/>
    </source>
</evidence>
<dbReference type="Proteomes" id="UP000283880">
    <property type="component" value="Unassembled WGS sequence"/>
</dbReference>
<accession>A0A413FGK8</accession>
<dbReference type="Gene3D" id="3.40.50.300">
    <property type="entry name" value="P-loop containing nucleotide triphosphate hydrolases"/>
    <property type="match status" value="2"/>
</dbReference>
<gene>
    <name evidence="7" type="ORF">DWV29_09295</name>
</gene>
<protein>
    <submittedName>
        <fullName evidence="7">Helicase</fullName>
    </submittedName>
</protein>
<dbReference type="PANTHER" id="PTHR47961:SF6">
    <property type="entry name" value="DNA-DIRECTED DNA POLYMERASE"/>
    <property type="match status" value="1"/>
</dbReference>
<evidence type="ECO:0000256" key="2">
    <source>
        <dbReference type="ARBA" id="ARBA00022801"/>
    </source>
</evidence>
<evidence type="ECO:0000259" key="5">
    <source>
        <dbReference type="PROSITE" id="PS51192"/>
    </source>
</evidence>
<evidence type="ECO:0000313" key="8">
    <source>
        <dbReference type="Proteomes" id="UP000283880"/>
    </source>
</evidence>
<feature type="domain" description="Helicase C-terminal" evidence="6">
    <location>
        <begin position="361"/>
        <end position="553"/>
    </location>
</feature>
<dbReference type="InterPro" id="IPR027417">
    <property type="entry name" value="P-loop_NTPase"/>
</dbReference>